<evidence type="ECO:0000313" key="1">
    <source>
        <dbReference type="EMBL" id="OAG06505.1"/>
    </source>
</evidence>
<gene>
    <name evidence="1" type="ORF">CC84DRAFT_1217712</name>
</gene>
<sequence>MSGIVPSSVFLSAIRIGFAVYHYMDTVQENLKKIDMNLRIVLSHAGALTGQKVDLLPLWDAFLDNKFVEAEKHGKDWLTGRFERALKDITKTRKKYRALLTRMQKQEKGKLAE</sequence>
<accession>A0A177CFX0</accession>
<dbReference type="EMBL" id="KV441552">
    <property type="protein sequence ID" value="OAG06505.1"/>
    <property type="molecule type" value="Genomic_DNA"/>
</dbReference>
<organism evidence="1 2">
    <name type="scientific">Paraphaeosphaeria sporulosa</name>
    <dbReference type="NCBI Taxonomy" id="1460663"/>
    <lineage>
        <taxon>Eukaryota</taxon>
        <taxon>Fungi</taxon>
        <taxon>Dikarya</taxon>
        <taxon>Ascomycota</taxon>
        <taxon>Pezizomycotina</taxon>
        <taxon>Dothideomycetes</taxon>
        <taxon>Pleosporomycetidae</taxon>
        <taxon>Pleosporales</taxon>
        <taxon>Massarineae</taxon>
        <taxon>Didymosphaeriaceae</taxon>
        <taxon>Paraphaeosphaeria</taxon>
    </lineage>
</organism>
<protein>
    <submittedName>
        <fullName evidence="1">Uncharacterized protein</fullName>
    </submittedName>
</protein>
<keyword evidence="2" id="KW-1185">Reference proteome</keyword>
<dbReference type="AlphaFoldDB" id="A0A177CFX0"/>
<name>A0A177CFX0_9PLEO</name>
<dbReference type="OrthoDB" id="3791758at2759"/>
<proteinExistence type="predicted"/>
<dbReference type="Proteomes" id="UP000077069">
    <property type="component" value="Unassembled WGS sequence"/>
</dbReference>
<dbReference type="RefSeq" id="XP_018036870.1">
    <property type="nucleotide sequence ID" value="XM_018182920.1"/>
</dbReference>
<dbReference type="GeneID" id="28766406"/>
<reference evidence="1 2" key="1">
    <citation type="submission" date="2016-05" db="EMBL/GenBank/DDBJ databases">
        <title>Comparative analysis of secretome profiles of manganese(II)-oxidizing ascomycete fungi.</title>
        <authorList>
            <consortium name="DOE Joint Genome Institute"/>
            <person name="Zeiner C.A."/>
            <person name="Purvine S.O."/>
            <person name="Zink E.M."/>
            <person name="Wu S."/>
            <person name="Pasa-Tolic L."/>
            <person name="Chaput D.L."/>
            <person name="Haridas S."/>
            <person name="Grigoriev I.V."/>
            <person name="Santelli C.M."/>
            <person name="Hansel C.M."/>
        </authorList>
    </citation>
    <scope>NUCLEOTIDE SEQUENCE [LARGE SCALE GENOMIC DNA]</scope>
    <source>
        <strain evidence="1 2">AP3s5-JAC2a</strain>
    </source>
</reference>
<dbReference type="InParanoid" id="A0A177CFX0"/>
<evidence type="ECO:0000313" key="2">
    <source>
        <dbReference type="Proteomes" id="UP000077069"/>
    </source>
</evidence>